<gene>
    <name evidence="1" type="ORF">BCR15_00460</name>
</gene>
<dbReference type="EMBL" id="MBQD01000011">
    <property type="protein sequence ID" value="OCL36383.1"/>
    <property type="molecule type" value="Genomic_DNA"/>
</dbReference>
<keyword evidence="2" id="KW-1185">Reference proteome</keyword>
<proteinExistence type="predicted"/>
<dbReference type="AlphaFoldDB" id="A0A1C0APY9"/>
<reference evidence="2" key="1">
    <citation type="submission" date="2016-07" db="EMBL/GenBank/DDBJ databases">
        <authorList>
            <person name="Florea S."/>
            <person name="Webb J.S."/>
            <person name="Jaromczyk J."/>
            <person name="Schardl C.L."/>
        </authorList>
    </citation>
    <scope>NUCLEOTIDE SEQUENCE [LARGE SCALE GENOMIC DNA]</scope>
    <source>
        <strain evidence="2">IPBSL-7</strain>
    </source>
</reference>
<dbReference type="PIRSF" id="PIRSF009160">
    <property type="entry name" value="UCP009160"/>
    <property type="match status" value="1"/>
</dbReference>
<protein>
    <submittedName>
        <fullName evidence="1">Uncharacterized protein</fullName>
    </submittedName>
</protein>
<evidence type="ECO:0000313" key="2">
    <source>
        <dbReference type="Proteomes" id="UP000093501"/>
    </source>
</evidence>
<dbReference type="Pfam" id="PF12811">
    <property type="entry name" value="BaxI_1"/>
    <property type="match status" value="1"/>
</dbReference>
<dbReference type="Proteomes" id="UP000093501">
    <property type="component" value="Unassembled WGS sequence"/>
</dbReference>
<organism evidence="1 2">
    <name type="scientific">Tessaracoccus lapidicaptus</name>
    <dbReference type="NCBI Taxonomy" id="1427523"/>
    <lineage>
        <taxon>Bacteria</taxon>
        <taxon>Bacillati</taxon>
        <taxon>Actinomycetota</taxon>
        <taxon>Actinomycetes</taxon>
        <taxon>Propionibacteriales</taxon>
        <taxon>Propionibacteriaceae</taxon>
        <taxon>Tessaracoccus</taxon>
    </lineage>
</organism>
<sequence>MANPIIGRPDAFTRGAAPQPQPGYGYDQYQQPAGQYPQQAPYAPYEQPVRSGGVMTLDDVIAKTAITLGVVLVVAIATFMFIPTALLTPALIVSALVGFVTVLFVAGRAKLPVGGVLFYAVVEGIFVGAFSLLFEMMFPGIVVSAVLATFVTAFATLGAYKFFNIRVTAKFRKVVTIAVISMAGVFLVNLVLALFGIDLGLRSVGPEAGLLSIGISILAVVLAVLSLVVDFDSVERGIRAQAPAQESWRAALGITVTMVWLYTEILRIMSYFRD</sequence>
<evidence type="ECO:0000313" key="1">
    <source>
        <dbReference type="EMBL" id="OCL36383.1"/>
    </source>
</evidence>
<dbReference type="PANTHER" id="PTHR41282:SF1">
    <property type="entry name" value="CONSERVED TRANSMEMBRANE PROTEIN-RELATED"/>
    <property type="match status" value="1"/>
</dbReference>
<dbReference type="PANTHER" id="PTHR41282">
    <property type="entry name" value="CONSERVED TRANSMEMBRANE PROTEIN-RELATED"/>
    <property type="match status" value="1"/>
</dbReference>
<name>A0A1C0APY9_9ACTN</name>
<dbReference type="RefSeq" id="WP_068750574.1">
    <property type="nucleotide sequence ID" value="NZ_JBDXXE010000084.1"/>
</dbReference>
<accession>A0A1C0APY9</accession>
<dbReference type="InterPro" id="IPR010539">
    <property type="entry name" value="BaxI_1-like"/>
</dbReference>
<comment type="caution">
    <text evidence="1">The sequence shown here is derived from an EMBL/GenBank/DDBJ whole genome shotgun (WGS) entry which is preliminary data.</text>
</comment>